<evidence type="ECO:0000259" key="8">
    <source>
        <dbReference type="Pfam" id="PF01431"/>
    </source>
</evidence>
<dbReference type="Gene3D" id="1.10.1380.10">
    <property type="entry name" value="Neutral endopeptidase , domain2"/>
    <property type="match status" value="1"/>
</dbReference>
<proteinExistence type="inferred from homology"/>
<dbReference type="RefSeq" id="WP_166235209.1">
    <property type="nucleotide sequence ID" value="NZ_JAAJBV010000001.1"/>
</dbReference>
<feature type="domain" description="Peptidase M13 C-terminal" evidence="8">
    <location>
        <begin position="484"/>
        <end position="686"/>
    </location>
</feature>
<dbReference type="InterPro" id="IPR008753">
    <property type="entry name" value="Peptidase_M13_N"/>
</dbReference>
<dbReference type="EMBL" id="JAAJBV010000001">
    <property type="protein sequence ID" value="NHM03311.1"/>
    <property type="molecule type" value="Genomic_DNA"/>
</dbReference>
<dbReference type="Pfam" id="PF05649">
    <property type="entry name" value="Peptidase_M13_N"/>
    <property type="match status" value="1"/>
</dbReference>
<dbReference type="InterPro" id="IPR024079">
    <property type="entry name" value="MetalloPept_cat_dom_sf"/>
</dbReference>
<evidence type="ECO:0000256" key="5">
    <source>
        <dbReference type="ARBA" id="ARBA00022801"/>
    </source>
</evidence>
<feature type="domain" description="Peptidase M13 N-terminal" evidence="9">
    <location>
        <begin position="48"/>
        <end position="428"/>
    </location>
</feature>
<dbReference type="Pfam" id="PF01431">
    <property type="entry name" value="Peptidase_M13"/>
    <property type="match status" value="1"/>
</dbReference>
<evidence type="ECO:0000256" key="3">
    <source>
        <dbReference type="ARBA" id="ARBA00022670"/>
    </source>
</evidence>
<dbReference type="Gene3D" id="3.40.390.10">
    <property type="entry name" value="Collagenase (Catalytic Domain)"/>
    <property type="match status" value="1"/>
</dbReference>
<evidence type="ECO:0000313" key="11">
    <source>
        <dbReference type="Proteomes" id="UP000761423"/>
    </source>
</evidence>
<keyword evidence="6" id="KW-0862">Zinc</keyword>
<keyword evidence="5" id="KW-0378">Hydrolase</keyword>
<dbReference type="PROSITE" id="PS51885">
    <property type="entry name" value="NEPRILYSIN"/>
    <property type="match status" value="1"/>
</dbReference>
<dbReference type="InterPro" id="IPR018497">
    <property type="entry name" value="Peptidase_M13_C"/>
</dbReference>
<evidence type="ECO:0000256" key="1">
    <source>
        <dbReference type="ARBA" id="ARBA00001947"/>
    </source>
</evidence>
<evidence type="ECO:0000256" key="6">
    <source>
        <dbReference type="ARBA" id="ARBA00022833"/>
    </source>
</evidence>
<keyword evidence="3" id="KW-0645">Protease</keyword>
<keyword evidence="4" id="KW-0479">Metal-binding</keyword>
<name>A0ABX0I9L7_9FLAO</name>
<dbReference type="PANTHER" id="PTHR11733:SF167">
    <property type="entry name" value="FI17812P1-RELATED"/>
    <property type="match status" value="1"/>
</dbReference>
<protein>
    <submittedName>
        <fullName evidence="10">M13 family metallopeptidase</fullName>
    </submittedName>
</protein>
<sequence length="689" mass="77638">MNKFILRGSLGFLFLTATFYSCKSNQEAVKKQEPIGINVNYMDKSTSPADNFNRYVNGSWLDKTEIPADRTRWGSFDELRKNTDDDVMAILKEAINDKTIDPNSDQAKAINLYKSILDTVSRNKSGIEPLKPYLAKINTVKNSKELVTLLAELEPEMGLGFFGSYVGADAKNSNRNVVYVGTGSLGLPDRDYYVSDAPDNKEKREKYIAHVSRMLQFIGESETTATENAKKILALETKMSTATFDRVERRDRRKTYNPMAIADLQKLLPSVEWNSYFQTVGIGKIDSVVVSQPKYLQAVEAIFQENKIEDWKAYMRWTALRGSSGILSTEIENANWEFYGKTLTGAVKQRPADERALATVNGRLGEALGKLYVAKKFPPEAKAKAEAMIKNVFAAFENRIDNLPWMTKETKENAKLKLQKSRIKIGYPDKWKDYSKLTVVSPNNGGTYFENSRLYALWSHQQNVEKLGKPVDKEEWGMSPQTVNAYFNPTNNEIVFPAAILQPPFYDYRADEAVNYGGIGAVIGHEISHGFDDSGSRYNAEGNLVNWWSDEDLKQFTTLGSALADQYSALEPLPGIFVDGKFTLGENIGDLGGVNAAYDGLQIYLKANGNPGLIDGFTPEQRFFISWATIWRSKMRDEAIKNQVKTDPHSPGMYRAYVPLQNVEAFYKAFNIQPNNGMYVAPDKRVKIW</sequence>
<dbReference type="Proteomes" id="UP000761423">
    <property type="component" value="Unassembled WGS sequence"/>
</dbReference>
<dbReference type="CDD" id="cd08662">
    <property type="entry name" value="M13"/>
    <property type="match status" value="1"/>
</dbReference>
<evidence type="ECO:0000313" key="10">
    <source>
        <dbReference type="EMBL" id="NHM03311.1"/>
    </source>
</evidence>
<evidence type="ECO:0000256" key="2">
    <source>
        <dbReference type="ARBA" id="ARBA00007357"/>
    </source>
</evidence>
<evidence type="ECO:0000256" key="4">
    <source>
        <dbReference type="ARBA" id="ARBA00022723"/>
    </source>
</evidence>
<dbReference type="InterPro" id="IPR000718">
    <property type="entry name" value="Peptidase_M13"/>
</dbReference>
<keyword evidence="7" id="KW-0482">Metalloprotease</keyword>
<accession>A0ABX0I9L7</accession>
<comment type="cofactor">
    <cofactor evidence="1">
        <name>Zn(2+)</name>
        <dbReference type="ChEBI" id="CHEBI:29105"/>
    </cofactor>
</comment>
<dbReference type="PRINTS" id="PR00786">
    <property type="entry name" value="NEPRILYSIN"/>
</dbReference>
<comment type="caution">
    <text evidence="10">The sequence shown here is derived from an EMBL/GenBank/DDBJ whole genome shotgun (WGS) entry which is preliminary data.</text>
</comment>
<keyword evidence="11" id="KW-1185">Reference proteome</keyword>
<reference evidence="10 11" key="1">
    <citation type="submission" date="2020-02" db="EMBL/GenBank/DDBJ databases">
        <authorList>
            <person name="Chen W.-M."/>
        </authorList>
    </citation>
    <scope>NUCLEOTIDE SEQUENCE [LARGE SCALE GENOMIC DNA]</scope>
    <source>
        <strain evidence="10 11">TWA-26</strain>
    </source>
</reference>
<dbReference type="PANTHER" id="PTHR11733">
    <property type="entry name" value="ZINC METALLOPROTEASE FAMILY M13 NEPRILYSIN-RELATED"/>
    <property type="match status" value="1"/>
</dbReference>
<evidence type="ECO:0000256" key="7">
    <source>
        <dbReference type="ARBA" id="ARBA00023049"/>
    </source>
</evidence>
<comment type="similarity">
    <text evidence="2">Belongs to the peptidase M13 family.</text>
</comment>
<dbReference type="InterPro" id="IPR042089">
    <property type="entry name" value="Peptidase_M13_dom_2"/>
</dbReference>
<evidence type="ECO:0000259" key="9">
    <source>
        <dbReference type="Pfam" id="PF05649"/>
    </source>
</evidence>
<organism evidence="10 11">
    <name type="scientific">Flavobacterium celericrescens</name>
    <dbReference type="NCBI Taxonomy" id="2709780"/>
    <lineage>
        <taxon>Bacteria</taxon>
        <taxon>Pseudomonadati</taxon>
        <taxon>Bacteroidota</taxon>
        <taxon>Flavobacteriia</taxon>
        <taxon>Flavobacteriales</taxon>
        <taxon>Flavobacteriaceae</taxon>
        <taxon>Flavobacterium</taxon>
    </lineage>
</organism>
<dbReference type="PROSITE" id="PS51257">
    <property type="entry name" value="PROKAR_LIPOPROTEIN"/>
    <property type="match status" value="1"/>
</dbReference>
<dbReference type="SUPFAM" id="SSF55486">
    <property type="entry name" value="Metalloproteases ('zincins'), catalytic domain"/>
    <property type="match status" value="1"/>
</dbReference>
<gene>
    <name evidence="10" type="ORF">G4L40_01190</name>
</gene>